<reference evidence="4 5" key="1">
    <citation type="submission" date="2018-09" db="EMBL/GenBank/DDBJ databases">
        <authorList>
            <person name="Postec A."/>
        </authorList>
    </citation>
    <scope>NUCLEOTIDE SEQUENCE [LARGE SCALE GENOMIC DNA]</scope>
    <source>
        <strain evidence="4">70B-A</strain>
    </source>
</reference>
<dbReference type="InterPro" id="IPR029787">
    <property type="entry name" value="Nucleotide_cyclase"/>
</dbReference>
<proteinExistence type="predicted"/>
<dbReference type="AlphaFoldDB" id="A0A3P7PPZ2"/>
<dbReference type="PROSITE" id="PS50883">
    <property type="entry name" value="EAL"/>
    <property type="match status" value="1"/>
</dbReference>
<dbReference type="CDD" id="cd01949">
    <property type="entry name" value="GGDEF"/>
    <property type="match status" value="1"/>
</dbReference>
<evidence type="ECO:0000313" key="4">
    <source>
        <dbReference type="EMBL" id="VDN46487.1"/>
    </source>
</evidence>
<dbReference type="SUPFAM" id="SSF141868">
    <property type="entry name" value="EAL domain-like"/>
    <property type="match status" value="1"/>
</dbReference>
<dbReference type="Proteomes" id="UP000279029">
    <property type="component" value="Chromosome"/>
</dbReference>
<dbReference type="Pfam" id="PF00563">
    <property type="entry name" value="EAL"/>
    <property type="match status" value="1"/>
</dbReference>
<dbReference type="Gene3D" id="3.20.20.450">
    <property type="entry name" value="EAL domain"/>
    <property type="match status" value="1"/>
</dbReference>
<dbReference type="PANTHER" id="PTHR44757:SF2">
    <property type="entry name" value="BIOFILM ARCHITECTURE MAINTENANCE PROTEIN MBAA"/>
    <property type="match status" value="1"/>
</dbReference>
<dbReference type="CDD" id="cd01948">
    <property type="entry name" value="EAL"/>
    <property type="match status" value="1"/>
</dbReference>
<dbReference type="InterPro" id="IPR052155">
    <property type="entry name" value="Biofilm_reg_signaling"/>
</dbReference>
<dbReference type="InterPro" id="IPR001633">
    <property type="entry name" value="EAL_dom"/>
</dbReference>
<dbReference type="SMART" id="SM00052">
    <property type="entry name" value="EAL"/>
    <property type="match status" value="1"/>
</dbReference>
<evidence type="ECO:0000256" key="1">
    <source>
        <dbReference type="SAM" id="Phobius"/>
    </source>
</evidence>
<keyword evidence="1" id="KW-0472">Membrane</keyword>
<keyword evidence="1" id="KW-1133">Transmembrane helix</keyword>
<dbReference type="InterPro" id="IPR000160">
    <property type="entry name" value="GGDEF_dom"/>
</dbReference>
<evidence type="ECO:0000259" key="3">
    <source>
        <dbReference type="PROSITE" id="PS50887"/>
    </source>
</evidence>
<dbReference type="SMART" id="SM00267">
    <property type="entry name" value="GGDEF"/>
    <property type="match status" value="1"/>
</dbReference>
<sequence length="856" mass="97580">MDINMKNIYFSNKQIIIVCLTIFISLVLDLKTFAMQEGSQHNYDYPHVLLINSYHKGFGWTDTQTDAIIKRFKEYNENIIVSVEYLDWKRYPDEDNLSFQYSLLQHKYKYVTTDVIITTDDMAMEFAIQHRDGIFAGTPIVYTGILEESAISRTKGVEDIVGVYEVLDATGTVDLMMELQPEIKHIFVVCDATESGKDVSAEIGEAIDQSDFDLSYRILDDLSYEEIKTLLKEPQAGSAVIMGTFTMDSQGKQKSNETFSKELAELTTLPMYSVYEYLLGYGVIGGSLLSGTMQGDYGAGLAIELIEGEPIKSLKTVDTKSFYYGFDYKYLEKNNIETHNLPEGSVVINRPVSYYELHREIILIYSGITLILLAFVIILSYNVIMRKKVQKDLEVEHVELLSTYEALTASEEELKAQNEELIEQQEKINYLAYNDFLTKLPNRLHMEEYFEKLIKNSDRLHTKVMMAFIDIDNFNYINTAHGHQIGDQLLQEVSDIFKSYVQDIGTIGRIGGDEFICLIAIDESFDCNNYIDGLMDKINNSLEISGKQLFVTASIGYAIYPDDGMSYDELLIRADMAMYKMKSIGKAKASRFDLKMNQEMSAKINLTNALKHALIKNEFHLVYQPQYNSKTNTIVGYEALLRWNSHILGSVPPFSFIPIAESTGDIVEIGKWVIEEAARFAKRINGLNRDFIKVAVNISVVQLLHSDFVEIVKTIIKAEGINSKWLEFEVTETVLIKSFDLVSRQLKMLSEIGIDIALDDFGTGFSSLTYLRKLPISTLKIDKAFIDDILNEGENHFFTRAIIDIAHKLNFRVVAEGVEEQFQLNYLKTVDCTTIQGYLFSKPLLEEDALELLRNY</sequence>
<evidence type="ECO:0000259" key="2">
    <source>
        <dbReference type="PROSITE" id="PS50883"/>
    </source>
</evidence>
<protein>
    <recommendedName>
        <fullName evidence="6">Diguanylate cyclase</fullName>
    </recommendedName>
</protein>
<dbReference type="Gene3D" id="3.40.50.2300">
    <property type="match status" value="2"/>
</dbReference>
<name>A0A3P7PPZ2_9FIRM</name>
<accession>A0A3P7PPZ2</accession>
<dbReference type="SUPFAM" id="SSF55073">
    <property type="entry name" value="Nucleotide cyclase"/>
    <property type="match status" value="1"/>
</dbReference>
<dbReference type="InterPro" id="IPR043128">
    <property type="entry name" value="Rev_trsase/Diguanyl_cyclase"/>
</dbReference>
<dbReference type="PROSITE" id="PS50887">
    <property type="entry name" value="GGDEF"/>
    <property type="match status" value="1"/>
</dbReference>
<dbReference type="Gene3D" id="3.30.70.270">
    <property type="match status" value="1"/>
</dbReference>
<dbReference type="InterPro" id="IPR035919">
    <property type="entry name" value="EAL_sf"/>
</dbReference>
<feature type="domain" description="EAL" evidence="2">
    <location>
        <begin position="603"/>
        <end position="856"/>
    </location>
</feature>
<dbReference type="Pfam" id="PF00990">
    <property type="entry name" value="GGDEF"/>
    <property type="match status" value="1"/>
</dbReference>
<feature type="domain" description="GGDEF" evidence="3">
    <location>
        <begin position="462"/>
        <end position="594"/>
    </location>
</feature>
<organism evidence="4 5">
    <name type="scientific">Petrocella atlantisensis</name>
    <dbReference type="NCBI Taxonomy" id="2173034"/>
    <lineage>
        <taxon>Bacteria</taxon>
        <taxon>Bacillati</taxon>
        <taxon>Bacillota</taxon>
        <taxon>Clostridia</taxon>
        <taxon>Lachnospirales</taxon>
        <taxon>Vallitaleaceae</taxon>
        <taxon>Petrocella</taxon>
    </lineage>
</organism>
<dbReference type="PANTHER" id="PTHR44757">
    <property type="entry name" value="DIGUANYLATE CYCLASE DGCP"/>
    <property type="match status" value="1"/>
</dbReference>
<gene>
    <name evidence="4" type="ORF">PATL70BA_0624</name>
</gene>
<dbReference type="EMBL" id="LR130778">
    <property type="protein sequence ID" value="VDN46487.1"/>
    <property type="molecule type" value="Genomic_DNA"/>
</dbReference>
<evidence type="ECO:0000313" key="5">
    <source>
        <dbReference type="Proteomes" id="UP000279029"/>
    </source>
</evidence>
<keyword evidence="1" id="KW-0812">Transmembrane</keyword>
<evidence type="ECO:0008006" key="6">
    <source>
        <dbReference type="Google" id="ProtNLM"/>
    </source>
</evidence>
<keyword evidence="5" id="KW-1185">Reference proteome</keyword>
<dbReference type="NCBIfam" id="TIGR00254">
    <property type="entry name" value="GGDEF"/>
    <property type="match status" value="1"/>
</dbReference>
<dbReference type="KEGG" id="cbar:PATL70BA_0624"/>
<feature type="transmembrane region" description="Helical" evidence="1">
    <location>
        <begin position="362"/>
        <end position="384"/>
    </location>
</feature>
<dbReference type="OrthoDB" id="9762141at2"/>